<evidence type="ECO:0000259" key="2">
    <source>
        <dbReference type="Pfam" id="PF21929"/>
    </source>
</evidence>
<dbReference type="InterPro" id="IPR053982">
    <property type="entry name" value="Gp44/GpP-like_C"/>
</dbReference>
<dbReference type="SUPFAM" id="SSF69279">
    <property type="entry name" value="Phage tail proteins"/>
    <property type="match status" value="2"/>
</dbReference>
<gene>
    <name evidence="4" type="ORF">QO011_005850</name>
</gene>
<name>A0ABU0JEW5_9HYPH</name>
<dbReference type="InterPro" id="IPR053981">
    <property type="entry name" value="Gp44/GpP-like_2nd"/>
</dbReference>
<keyword evidence="5" id="KW-1185">Reference proteome</keyword>
<dbReference type="InterPro" id="IPR049354">
    <property type="entry name" value="GpP-like_N"/>
</dbReference>
<dbReference type="Gene3D" id="3.55.50.10">
    <property type="entry name" value="Baseplate protein-like domains"/>
    <property type="match status" value="1"/>
</dbReference>
<evidence type="ECO:0000313" key="5">
    <source>
        <dbReference type="Proteomes" id="UP001242480"/>
    </source>
</evidence>
<sequence>MMREIVTVTAGGSELSGWKSVSAEFGASQAARSFSLAVTEQQGAFGDVWRLAPGTEVTILATGDPLLAGYVDCYKPAIDKDAHEVTVTGRSKGADAVDCSATHKTGRWEKKTLLEIAKELDPGGVGFISQEKLRQLDKHQLIPGETVFESLERRCRHEGLLMIGKADGSISFEKAGKKRAAGALIQGYNILRATATLDHSGRHSKAIARGQRAHGHGAKALRVEKQSQDGGIKRNRPLVVLHEGEADDDAAQARAEWEVKRRIGWSTTAEIAVQGWRDEDGVLWEGNTLIYVESPALKIDQDMLINAVRLEQSDNGTIATLSLVDPRALGGSSPGGKSSGAWSAP</sequence>
<dbReference type="Gene3D" id="3.30.1920.10">
    <property type="entry name" value="Baseplate protein-like domains - 2 layer sandwich fold"/>
    <property type="match status" value="1"/>
</dbReference>
<dbReference type="InterPro" id="IPR023399">
    <property type="entry name" value="Baseplate-like_2-layer_sand"/>
</dbReference>
<reference evidence="4 5" key="1">
    <citation type="submission" date="2023-07" db="EMBL/GenBank/DDBJ databases">
        <title>Genomic Encyclopedia of Type Strains, Phase IV (KMG-IV): sequencing the most valuable type-strain genomes for metagenomic binning, comparative biology and taxonomic classification.</title>
        <authorList>
            <person name="Goeker M."/>
        </authorList>
    </citation>
    <scope>NUCLEOTIDE SEQUENCE [LARGE SCALE GENOMIC DNA]</scope>
    <source>
        <strain evidence="4 5">DSM 19619</strain>
    </source>
</reference>
<proteinExistence type="predicted"/>
<dbReference type="EMBL" id="JAUSVX010000013">
    <property type="protein sequence ID" value="MDQ0472820.1"/>
    <property type="molecule type" value="Genomic_DNA"/>
</dbReference>
<dbReference type="Pfam" id="PF21683">
    <property type="entry name" value="GpP-like_1st"/>
    <property type="match status" value="1"/>
</dbReference>
<dbReference type="RefSeq" id="WP_307280185.1">
    <property type="nucleotide sequence ID" value="NZ_JAUSVX010000013.1"/>
</dbReference>
<feature type="domain" description="Baseplate hub protein gp44/GpP-like second" evidence="3">
    <location>
        <begin position="94"/>
        <end position="172"/>
    </location>
</feature>
<dbReference type="Proteomes" id="UP001242480">
    <property type="component" value="Unassembled WGS sequence"/>
</dbReference>
<dbReference type="InterPro" id="IPR026276">
    <property type="entry name" value="Baseplate_GpP"/>
</dbReference>
<comment type="caution">
    <text evidence="4">The sequence shown here is derived from an EMBL/GenBank/DDBJ whole genome shotgun (WGS) entry which is preliminary data.</text>
</comment>
<dbReference type="PIRSF" id="PIRSF004440">
    <property type="entry name" value="GpP"/>
    <property type="match status" value="1"/>
</dbReference>
<feature type="domain" description="Baseplate hub protein gp44/GpP-like C-terminal" evidence="2">
    <location>
        <begin position="250"/>
        <end position="328"/>
    </location>
</feature>
<organism evidence="4 5">
    <name type="scientific">Labrys wisconsinensis</name>
    <dbReference type="NCBI Taxonomy" id="425677"/>
    <lineage>
        <taxon>Bacteria</taxon>
        <taxon>Pseudomonadati</taxon>
        <taxon>Pseudomonadota</taxon>
        <taxon>Alphaproteobacteria</taxon>
        <taxon>Hyphomicrobiales</taxon>
        <taxon>Xanthobacteraceae</taxon>
        <taxon>Labrys</taxon>
    </lineage>
</organism>
<evidence type="ECO:0000313" key="4">
    <source>
        <dbReference type="EMBL" id="MDQ0472820.1"/>
    </source>
</evidence>
<dbReference type="Gene3D" id="2.30.300.10">
    <property type="entry name" value="Baseplate protein-like domain - beta roll fold"/>
    <property type="match status" value="1"/>
</dbReference>
<accession>A0ABU0JEW5</accession>
<evidence type="ECO:0000259" key="1">
    <source>
        <dbReference type="Pfam" id="PF21683"/>
    </source>
</evidence>
<dbReference type="Pfam" id="PF21929">
    <property type="entry name" value="GpP_4th"/>
    <property type="match status" value="1"/>
</dbReference>
<evidence type="ECO:0000259" key="3">
    <source>
        <dbReference type="Pfam" id="PF22255"/>
    </source>
</evidence>
<feature type="domain" description="Baseplate hub protein gp44-like N-terminal" evidence="1">
    <location>
        <begin position="6"/>
        <end position="91"/>
    </location>
</feature>
<protein>
    <submittedName>
        <fullName evidence="4">Prophage tail gpP-like protein</fullName>
    </submittedName>
</protein>
<dbReference type="Pfam" id="PF22255">
    <property type="entry name" value="Gp44-like_2nd"/>
    <property type="match status" value="1"/>
</dbReference>